<dbReference type="HOGENOM" id="CLU_3062363_0_0_5"/>
<dbReference type="PATRIC" id="fig|1029756.8.peg.2633"/>
<reference evidence="1 2" key="1">
    <citation type="journal article" date="2014" name="Genome Announc.">
        <title>Complete Genome Sequence of Hyphomicrobium nitrativorans Strain NL23, a Denitrifying Bacterium Isolated from Biofilm of a Methanol-Fed Denitrification System Treating Seawater at the Montreal Biodome.</title>
        <authorList>
            <person name="Martineau C."/>
            <person name="Villeneuve C."/>
            <person name="Mauffrey F."/>
            <person name="Villemur R."/>
        </authorList>
    </citation>
    <scope>NUCLEOTIDE SEQUENCE [LARGE SCALE GENOMIC DNA]</scope>
    <source>
        <strain evidence="1">NL23</strain>
    </source>
</reference>
<dbReference type="Proteomes" id="UP000018542">
    <property type="component" value="Chromosome"/>
</dbReference>
<dbReference type="EMBL" id="CP006912">
    <property type="protein sequence ID" value="AHB50268.1"/>
    <property type="molecule type" value="Genomic_DNA"/>
</dbReference>
<evidence type="ECO:0000313" key="2">
    <source>
        <dbReference type="Proteomes" id="UP000018542"/>
    </source>
</evidence>
<name>V5SIA1_9HYPH</name>
<sequence length="53" mass="5934">MASGSAFTQRVLRDTEQEKVEGAERGFLLEPTWDTTIYVSDFAFGMVLSTKLC</sequence>
<dbReference type="KEGG" id="hni:W911_12675"/>
<gene>
    <name evidence="1" type="ORF">W911_12675</name>
</gene>
<accession>V5SIA1</accession>
<keyword evidence="2" id="KW-1185">Reference proteome</keyword>
<evidence type="ECO:0000313" key="1">
    <source>
        <dbReference type="EMBL" id="AHB50268.1"/>
    </source>
</evidence>
<proteinExistence type="predicted"/>
<dbReference type="AlphaFoldDB" id="V5SIA1"/>
<organism evidence="1 2">
    <name type="scientific">Hyphomicrobium nitrativorans NL23</name>
    <dbReference type="NCBI Taxonomy" id="1029756"/>
    <lineage>
        <taxon>Bacteria</taxon>
        <taxon>Pseudomonadati</taxon>
        <taxon>Pseudomonadota</taxon>
        <taxon>Alphaproteobacteria</taxon>
        <taxon>Hyphomicrobiales</taxon>
        <taxon>Hyphomicrobiaceae</taxon>
        <taxon>Hyphomicrobium</taxon>
    </lineage>
</organism>
<protein>
    <submittedName>
        <fullName evidence="1">Uncharacterized protein</fullName>
    </submittedName>
</protein>